<name>A0A3S0ZJF0_9GAMM</name>
<dbReference type="RefSeq" id="WP_119871417.1">
    <property type="nucleotide sequence ID" value="NZ_BSWF01000011.1"/>
</dbReference>
<evidence type="ECO:0000313" key="3">
    <source>
        <dbReference type="Proteomes" id="UP000269351"/>
    </source>
</evidence>
<organism evidence="2 3">
    <name type="scientific">Pectobacterium brasiliense</name>
    <dbReference type="NCBI Taxonomy" id="180957"/>
    <lineage>
        <taxon>Bacteria</taxon>
        <taxon>Pseudomonadati</taxon>
        <taxon>Pseudomonadota</taxon>
        <taxon>Gammaproteobacteria</taxon>
        <taxon>Enterobacterales</taxon>
        <taxon>Pectobacteriaceae</taxon>
        <taxon>Pectobacterium</taxon>
    </lineage>
</organism>
<reference evidence="1 4" key="1">
    <citation type="submission" date="2020-07" db="EMBL/GenBank/DDBJ databases">
        <title>A pangenomic view of the genus Pectobacterium provides insights into genome organization, phylogeny, and virulence.</title>
        <authorList>
            <person name="Jonkheer E."/>
            <person name="Brankovics B."/>
            <person name="Houwers I."/>
            <person name="Van Der Wolf J."/>
            <person name="Bonants P."/>
            <person name="Vreeburg R."/>
            <person name="Bollema R."/>
            <person name="De Haan J."/>
            <person name="Berke L."/>
            <person name="De Ridder D."/>
            <person name="Smit S."/>
            <person name="Van Der Lee T.A.J."/>
        </authorList>
    </citation>
    <scope>NUCLEOTIDE SEQUENCE [LARGE SCALE GENOMIC DNA]</scope>
    <source>
        <strain evidence="1 4">NAK:384</strain>
    </source>
</reference>
<dbReference type="Proteomes" id="UP000269351">
    <property type="component" value="Chromosome"/>
</dbReference>
<dbReference type="EMBL" id="JACGET010000019">
    <property type="protein sequence ID" value="MBN3107681.1"/>
    <property type="molecule type" value="Genomic_DNA"/>
</dbReference>
<gene>
    <name evidence="2" type="ORF">F126LOC_007770</name>
    <name evidence="1" type="ORF">H4F48_16610</name>
</gene>
<keyword evidence="4" id="KW-1185">Reference proteome</keyword>
<dbReference type="Proteomes" id="UP000762586">
    <property type="component" value="Unassembled WGS sequence"/>
</dbReference>
<reference evidence="2 3" key="2">
    <citation type="submission" date="2020-11" db="EMBL/GenBank/DDBJ databases">
        <title>Complete genome sequence of Pectobacterium brasiliense strain F126.</title>
        <authorList>
            <person name="Miroshnikov K."/>
            <person name="Vo T.N.H."/>
            <person name="Khodykina M.V."/>
            <person name="Kabanova A.P."/>
            <person name="Shneider M."/>
            <person name="Korzhenkov A."/>
            <person name="Toschakov S.V."/>
            <person name="Miroshnikov K.A."/>
            <person name="Ignatov A.N."/>
            <person name="Mikhailova Y.V."/>
            <person name="Shelenkov A."/>
            <person name="Yanushevich Y.G."/>
            <person name="Evseev P.V."/>
        </authorList>
    </citation>
    <scope>NUCLEOTIDE SEQUENCE [LARGE SCALE GENOMIC DNA]</scope>
    <source>
        <strain evidence="2 3">F126</strain>
    </source>
</reference>
<protein>
    <submittedName>
        <fullName evidence="2">Uncharacterized protein</fullName>
    </submittedName>
</protein>
<sequence length="472" mass="53902">MQNYIRAKAAHQFYRDVFTRELELGNTGNIPLRIIDSVIKEFNCDVLFVARELSLYDSGLPPDSDNALKQLLVTIAQANFIFDEKWGGYQKKLPNEYVSGIRDSLVGILKLNPNIEYLVIAIQILFRIGDVDSSVALINNNFSALKNSPAAFRILLMICIIEEDYELALPLVREMTSSQHLIGEDLMTLLMVVCAIYKLGGYPDSYINFSSLLDNKIFSVPDDNYDWIIRKNHQNKKTTIIIACDVKYYYEHTIPALYSIYETNKENFNVHVHVYNIDEETSADIKRKNEQLPELNISCTSESFSTPSGMVIQYTLRRFVFADYALNALDTPVLLLDADCLLRKDWLSSIHVEEFDLILTTTENAPFWENVSAGFVYLGGGSTSKDYINRVASFIHTNLVSNNNVWFLDQVALSAALDYVKDKSAVFRINSSFVCDISHTDYSFMWVVTTMKNVEGKYSSYKKYLIDKYTSN</sequence>
<evidence type="ECO:0000313" key="1">
    <source>
        <dbReference type="EMBL" id="MBN3107681.1"/>
    </source>
</evidence>
<proteinExistence type="predicted"/>
<dbReference type="EMBL" id="CP065031">
    <property type="protein sequence ID" value="QPK25658.1"/>
    <property type="molecule type" value="Genomic_DNA"/>
</dbReference>
<evidence type="ECO:0000313" key="2">
    <source>
        <dbReference type="EMBL" id="QPK25658.1"/>
    </source>
</evidence>
<accession>A0A3S0ZJF0</accession>
<dbReference type="AlphaFoldDB" id="A0A3S0ZJF0"/>
<evidence type="ECO:0000313" key="4">
    <source>
        <dbReference type="Proteomes" id="UP000762586"/>
    </source>
</evidence>